<reference evidence="3" key="1">
    <citation type="journal article" date="2023" name="Front. Mar. Sci.">
        <title>A new Merluccius polli reference genome to investigate the effects of global change in West African waters.</title>
        <authorList>
            <person name="Mateo J.L."/>
            <person name="Blanco-Fernandez C."/>
            <person name="Garcia-Vazquez E."/>
            <person name="Machado-Schiaffino G."/>
        </authorList>
    </citation>
    <scope>NUCLEOTIDE SEQUENCE</scope>
    <source>
        <strain evidence="3">C29</strain>
        <tissue evidence="3">Fin</tissue>
    </source>
</reference>
<dbReference type="GO" id="GO:0055037">
    <property type="term" value="C:recycling endosome"/>
    <property type="evidence" value="ECO:0007669"/>
    <property type="project" value="TreeGrafter"/>
</dbReference>
<dbReference type="EMBL" id="JAOPHQ010005706">
    <property type="protein sequence ID" value="KAK0134434.1"/>
    <property type="molecule type" value="Genomic_DNA"/>
</dbReference>
<dbReference type="PANTHER" id="PTHR13677:SF2">
    <property type="entry name" value="PROTEIN DENND6B"/>
    <property type="match status" value="1"/>
</dbReference>
<protein>
    <submittedName>
        <fullName evidence="3">Protein DENND6B</fullName>
    </submittedName>
</protein>
<comment type="similarity">
    <text evidence="1">Belongs to the DENND6 family.</text>
</comment>
<sequence>MAQYCRDHKQAVFLLTSASSTSTYHAADHSRVGSIQSALIHLQFFWELTLLGEPVVVMAPSPTMSSEIVLALVSSIAPLKYCSDYRPYFTIHDSEFREYTTRTQAPPNVILGVTNPFFIKTFQSWPHIVRLGEPRMAGDLPKQVKVKKLAKLKTLDTKPGIYTAYKTFLQKDKILIKRLLKGIQRKRPSEVQSAILRRHLLELTQSFIIPLERYMASLMPLQRSVTPWKTPPQIRPFSQEEFMATLEHAGPHLTSMLKGDWMGLYRRFFRSPNFDGWYRLRRREMTQKLECLHLEAVCDADLVGWTKDKSEVEVVDLVLKLREKLTKAHMQQLSVKEGALDQLEGCVQTIAASLPEDLQIVLHRHRP</sequence>
<dbReference type="Proteomes" id="UP001174136">
    <property type="component" value="Unassembled WGS sequence"/>
</dbReference>
<evidence type="ECO:0000313" key="3">
    <source>
        <dbReference type="EMBL" id="KAK0134434.1"/>
    </source>
</evidence>
<dbReference type="InterPro" id="IPR037516">
    <property type="entry name" value="Tripartite_DENN"/>
</dbReference>
<keyword evidence="4" id="KW-1185">Reference proteome</keyword>
<accession>A0AA47M6I9</accession>
<dbReference type="GO" id="GO:0005085">
    <property type="term" value="F:guanyl-nucleotide exchange factor activity"/>
    <property type="evidence" value="ECO:0007669"/>
    <property type="project" value="InterPro"/>
</dbReference>
<dbReference type="InterPro" id="IPR024224">
    <property type="entry name" value="DENND6"/>
</dbReference>
<dbReference type="PROSITE" id="PS50211">
    <property type="entry name" value="DENN"/>
    <property type="match status" value="1"/>
</dbReference>
<evidence type="ECO:0000313" key="4">
    <source>
        <dbReference type="Proteomes" id="UP001174136"/>
    </source>
</evidence>
<evidence type="ECO:0000256" key="1">
    <source>
        <dbReference type="ARBA" id="ARBA00007159"/>
    </source>
</evidence>
<name>A0AA47M6I9_MERPO</name>
<dbReference type="AlphaFoldDB" id="A0AA47M6I9"/>
<feature type="domain" description="UDENN" evidence="2">
    <location>
        <begin position="1"/>
        <end position="279"/>
    </location>
</feature>
<comment type="caution">
    <text evidence="3">The sequence shown here is derived from an EMBL/GenBank/DDBJ whole genome shotgun (WGS) entry which is preliminary data.</text>
</comment>
<evidence type="ECO:0000259" key="2">
    <source>
        <dbReference type="PROSITE" id="PS50211"/>
    </source>
</evidence>
<proteinExistence type="inferred from homology"/>
<gene>
    <name evidence="3" type="primary">DENND6B_0</name>
    <name evidence="3" type="ORF">N1851_029990</name>
</gene>
<dbReference type="PANTHER" id="PTHR13677">
    <property type="entry name" value="LD41638P"/>
    <property type="match status" value="1"/>
</dbReference>
<organism evidence="3 4">
    <name type="scientific">Merluccius polli</name>
    <name type="common">Benguela hake</name>
    <name type="synonym">Merluccius cadenati</name>
    <dbReference type="NCBI Taxonomy" id="89951"/>
    <lineage>
        <taxon>Eukaryota</taxon>
        <taxon>Metazoa</taxon>
        <taxon>Chordata</taxon>
        <taxon>Craniata</taxon>
        <taxon>Vertebrata</taxon>
        <taxon>Euteleostomi</taxon>
        <taxon>Actinopterygii</taxon>
        <taxon>Neopterygii</taxon>
        <taxon>Teleostei</taxon>
        <taxon>Neoteleostei</taxon>
        <taxon>Acanthomorphata</taxon>
        <taxon>Zeiogadaria</taxon>
        <taxon>Gadariae</taxon>
        <taxon>Gadiformes</taxon>
        <taxon>Gadoidei</taxon>
        <taxon>Merlucciidae</taxon>
        <taxon>Merluccius</taxon>
    </lineage>
</organism>